<proteinExistence type="predicted"/>
<dbReference type="STRING" id="133383.A0A1R0GX55"/>
<evidence type="ECO:0000313" key="2">
    <source>
        <dbReference type="Proteomes" id="UP000187455"/>
    </source>
</evidence>
<protein>
    <submittedName>
        <fullName evidence="1">Uncharacterized protein</fullName>
    </submittedName>
</protein>
<dbReference type="AlphaFoldDB" id="A0A1R0GX55"/>
<accession>A0A1R0GX55</accession>
<evidence type="ECO:0000313" key="1">
    <source>
        <dbReference type="EMBL" id="OLY81480.1"/>
    </source>
</evidence>
<feature type="non-terminal residue" evidence="1">
    <location>
        <position position="52"/>
    </location>
</feature>
<dbReference type="EMBL" id="LSSL01002409">
    <property type="protein sequence ID" value="OLY81480.1"/>
    <property type="molecule type" value="Genomic_DNA"/>
</dbReference>
<organism evidence="1 2">
    <name type="scientific">Smittium mucronatum</name>
    <dbReference type="NCBI Taxonomy" id="133383"/>
    <lineage>
        <taxon>Eukaryota</taxon>
        <taxon>Fungi</taxon>
        <taxon>Fungi incertae sedis</taxon>
        <taxon>Zoopagomycota</taxon>
        <taxon>Kickxellomycotina</taxon>
        <taxon>Harpellomycetes</taxon>
        <taxon>Harpellales</taxon>
        <taxon>Legeriomycetaceae</taxon>
        <taxon>Smittium</taxon>
    </lineage>
</organism>
<reference evidence="1 2" key="1">
    <citation type="journal article" date="2016" name="Mol. Biol. Evol.">
        <title>Genome-Wide Survey of Gut Fungi (Harpellales) Reveals the First Horizontally Transferred Ubiquitin Gene from a Mosquito Host.</title>
        <authorList>
            <person name="Wang Y."/>
            <person name="White M.M."/>
            <person name="Kvist S."/>
            <person name="Moncalvo J.M."/>
        </authorList>
    </citation>
    <scope>NUCLEOTIDE SEQUENCE [LARGE SCALE GENOMIC DNA]</scope>
    <source>
        <strain evidence="1 2">ALG-7-W6</strain>
    </source>
</reference>
<sequence length="52" mass="5586">MPIGCYGGKTFGMSEARTKPIQPAIDKSIRILAKAGRNAAMDRIREGLGIHS</sequence>
<keyword evidence="2" id="KW-1185">Reference proteome</keyword>
<comment type="caution">
    <text evidence="1">The sequence shown here is derived from an EMBL/GenBank/DDBJ whole genome shotgun (WGS) entry which is preliminary data.</text>
</comment>
<dbReference type="Proteomes" id="UP000187455">
    <property type="component" value="Unassembled WGS sequence"/>
</dbReference>
<name>A0A1R0GX55_9FUNG</name>
<dbReference type="OrthoDB" id="10545712at2759"/>
<gene>
    <name evidence="1" type="ORF">AYI68_g4411</name>
</gene>